<proteinExistence type="predicted"/>
<keyword evidence="1" id="KW-0812">Transmembrane</keyword>
<dbReference type="EMBL" id="LXWW01000566">
    <property type="protein sequence ID" value="OAO12069.1"/>
    <property type="molecule type" value="Genomic_DNA"/>
</dbReference>
<accession>A0A196S7V0</accession>
<keyword evidence="1" id="KW-1133">Transmembrane helix</keyword>
<evidence type="ECO:0000313" key="2">
    <source>
        <dbReference type="EMBL" id="OAO12069.1"/>
    </source>
</evidence>
<organism evidence="2 3">
    <name type="scientific">Blastocystis sp. subtype 1 (strain ATCC 50177 / NandII)</name>
    <dbReference type="NCBI Taxonomy" id="478820"/>
    <lineage>
        <taxon>Eukaryota</taxon>
        <taxon>Sar</taxon>
        <taxon>Stramenopiles</taxon>
        <taxon>Bigyra</taxon>
        <taxon>Opalozoa</taxon>
        <taxon>Opalinata</taxon>
        <taxon>Blastocystidae</taxon>
        <taxon>Blastocystis</taxon>
    </lineage>
</organism>
<evidence type="ECO:0008006" key="4">
    <source>
        <dbReference type="Google" id="ProtNLM"/>
    </source>
</evidence>
<dbReference type="Proteomes" id="UP000078348">
    <property type="component" value="Unassembled WGS sequence"/>
</dbReference>
<dbReference type="AlphaFoldDB" id="A0A196S7V0"/>
<protein>
    <recommendedName>
        <fullName evidence="4">LITAF domain-containing protein</fullName>
    </recommendedName>
</protein>
<reference evidence="2 3" key="1">
    <citation type="submission" date="2016-05" db="EMBL/GenBank/DDBJ databases">
        <title>Nuclear genome of Blastocystis sp. subtype 1 NandII.</title>
        <authorList>
            <person name="Gentekaki E."/>
            <person name="Curtis B."/>
            <person name="Stairs C."/>
            <person name="Eme L."/>
            <person name="Herman E."/>
            <person name="Klimes V."/>
            <person name="Arias M.C."/>
            <person name="Elias M."/>
            <person name="Hilliou F."/>
            <person name="Klute M."/>
            <person name="Malik S.-B."/>
            <person name="Pightling A."/>
            <person name="Rachubinski R."/>
            <person name="Salas D."/>
            <person name="Schlacht A."/>
            <person name="Suga H."/>
            <person name="Archibald J."/>
            <person name="Ball S.G."/>
            <person name="Clark G."/>
            <person name="Dacks J."/>
            <person name="Van Der Giezen M."/>
            <person name="Tsaousis A."/>
            <person name="Roger A."/>
        </authorList>
    </citation>
    <scope>NUCLEOTIDE SEQUENCE [LARGE SCALE GENOMIC DNA]</scope>
    <source>
        <strain evidence="3">ATCC 50177 / NandII</strain>
    </source>
</reference>
<feature type="transmembrane region" description="Helical" evidence="1">
    <location>
        <begin position="218"/>
        <end position="247"/>
    </location>
</feature>
<keyword evidence="1" id="KW-0472">Membrane</keyword>
<gene>
    <name evidence="2" type="ORF">AV274_6283</name>
</gene>
<name>A0A196S7V0_BLAHN</name>
<evidence type="ECO:0000256" key="1">
    <source>
        <dbReference type="SAM" id="Phobius"/>
    </source>
</evidence>
<comment type="caution">
    <text evidence="2">The sequence shown here is derived from an EMBL/GenBank/DDBJ whole genome shotgun (WGS) entry which is preliminary data.</text>
</comment>
<evidence type="ECO:0000313" key="3">
    <source>
        <dbReference type="Proteomes" id="UP000078348"/>
    </source>
</evidence>
<keyword evidence="3" id="KW-1185">Reference proteome</keyword>
<sequence>MNTLSYNFGTNTDFSGGSQPMVPPSTVNPYSYATPMPVDSTASMMSSSTSPVPSVYAMPSASSYSAAVTNSLPVYSSTSMSGSQPGVSSYSPIPVSISDSTTASISNPQPYSDVKPTVVDMSVNPTTAAPTASNPSSFAVTPNTVTVPVESFPPTAPTTVSISTPYSGAVQATGAPTIMNNPSSNESAKDPQESIVYCPKCHRRAEQMNVRSGNGDCFLVLAICCGAFVFPIGLVPAAIFIILWIIMVVQEKPNQKRVYACRTCKYAFSPETESGNNHA</sequence>